<dbReference type="Proteomes" id="UP000836841">
    <property type="component" value="Chromosome 6"/>
</dbReference>
<gene>
    <name evidence="1" type="ORF">TAV2_LOCUS20874</name>
</gene>
<dbReference type="InterPro" id="IPR036397">
    <property type="entry name" value="RNaseH_sf"/>
</dbReference>
<reference evidence="1 2" key="1">
    <citation type="submission" date="2022-03" db="EMBL/GenBank/DDBJ databases">
        <authorList>
            <person name="Nunn A."/>
            <person name="Chopra R."/>
            <person name="Nunn A."/>
            <person name="Contreras Garrido A."/>
        </authorList>
    </citation>
    <scope>NUCLEOTIDE SEQUENCE [LARGE SCALE GENOMIC DNA]</scope>
</reference>
<keyword evidence="2" id="KW-1185">Reference proteome</keyword>
<accession>A0AAU9STQ4</accession>
<dbReference type="PANTHER" id="PTHR47266">
    <property type="entry name" value="ENDONUCLEASE-RELATED"/>
    <property type="match status" value="1"/>
</dbReference>
<name>A0AAU9STQ4_THLAR</name>
<protein>
    <submittedName>
        <fullName evidence="1">Uncharacterized protein</fullName>
    </submittedName>
</protein>
<dbReference type="EMBL" id="OU466862">
    <property type="protein sequence ID" value="CAH2070623.1"/>
    <property type="molecule type" value="Genomic_DNA"/>
</dbReference>
<proteinExistence type="predicted"/>
<organism evidence="1 2">
    <name type="scientific">Thlaspi arvense</name>
    <name type="common">Field penny-cress</name>
    <dbReference type="NCBI Taxonomy" id="13288"/>
    <lineage>
        <taxon>Eukaryota</taxon>
        <taxon>Viridiplantae</taxon>
        <taxon>Streptophyta</taxon>
        <taxon>Embryophyta</taxon>
        <taxon>Tracheophyta</taxon>
        <taxon>Spermatophyta</taxon>
        <taxon>Magnoliopsida</taxon>
        <taxon>eudicotyledons</taxon>
        <taxon>Gunneridae</taxon>
        <taxon>Pentapetalae</taxon>
        <taxon>rosids</taxon>
        <taxon>malvids</taxon>
        <taxon>Brassicales</taxon>
        <taxon>Brassicaceae</taxon>
        <taxon>Thlaspideae</taxon>
        <taxon>Thlaspi</taxon>
    </lineage>
</organism>
<evidence type="ECO:0000313" key="1">
    <source>
        <dbReference type="EMBL" id="CAH2070623.1"/>
    </source>
</evidence>
<evidence type="ECO:0000313" key="2">
    <source>
        <dbReference type="Proteomes" id="UP000836841"/>
    </source>
</evidence>
<dbReference type="Gene3D" id="3.30.420.10">
    <property type="entry name" value="Ribonuclease H-like superfamily/Ribonuclease H"/>
    <property type="match status" value="1"/>
</dbReference>
<sequence length="189" mass="21700">MELSIRATRKDWAVKLDDALWAYRTAFKTPIGTTPFTLLYGKDCHLPVELEHRALWAVKRLNFDLKTAQERRLIQLHELDELRLNAYESSRIYKEQTKETHDKKLVAKELKEGGLVFLYNSRLKLFPGKLKSRWSGPFVIQEVLPYGAVTLMEKSGSAFTINGNRVKPYLADGYDKESTSVLLQDPPSA</sequence>
<dbReference type="GO" id="GO:0003676">
    <property type="term" value="F:nucleic acid binding"/>
    <property type="evidence" value="ECO:0007669"/>
    <property type="project" value="InterPro"/>
</dbReference>
<dbReference type="InterPro" id="IPR052160">
    <property type="entry name" value="Gypsy_RT_Integrase-like"/>
</dbReference>
<dbReference type="AlphaFoldDB" id="A0AAU9STQ4"/>